<dbReference type="Proteomes" id="UP000199250">
    <property type="component" value="Unassembled WGS sequence"/>
</dbReference>
<evidence type="ECO:0000313" key="3">
    <source>
        <dbReference type="EMBL" id="SEJ70604.1"/>
    </source>
</evidence>
<dbReference type="STRING" id="170623.SAMN04244579_04878"/>
<protein>
    <submittedName>
        <fullName evidence="3">RES domain-containing protein</fullName>
    </submittedName>
</protein>
<dbReference type="Pfam" id="PF08808">
    <property type="entry name" value="RES"/>
    <property type="match status" value="1"/>
</dbReference>
<organism evidence="3 5">
    <name type="scientific">Azotobacter beijerinckii</name>
    <dbReference type="NCBI Taxonomy" id="170623"/>
    <lineage>
        <taxon>Bacteria</taxon>
        <taxon>Pseudomonadati</taxon>
        <taxon>Pseudomonadota</taxon>
        <taxon>Gammaproteobacteria</taxon>
        <taxon>Pseudomonadales</taxon>
        <taxon>Pseudomonadaceae</taxon>
        <taxon>Azotobacter</taxon>
    </lineage>
</organism>
<evidence type="ECO:0000313" key="4">
    <source>
        <dbReference type="Proteomes" id="UP000199005"/>
    </source>
</evidence>
<dbReference type="OrthoDB" id="9789501at2"/>
<dbReference type="SMART" id="SM00953">
    <property type="entry name" value="RES"/>
    <property type="match status" value="1"/>
</dbReference>
<dbReference type="RefSeq" id="WP_090736764.1">
    <property type="nucleotide sequence ID" value="NZ_FNYO01000202.1"/>
</dbReference>
<proteinExistence type="predicted"/>
<dbReference type="EMBL" id="FNYQ01000229">
    <property type="protein sequence ID" value="SEJ70604.1"/>
    <property type="molecule type" value="Genomic_DNA"/>
</dbReference>
<feature type="domain" description="RES" evidence="1">
    <location>
        <begin position="14"/>
        <end position="140"/>
    </location>
</feature>
<name>A0A1H7B135_9GAMM</name>
<dbReference type="InterPro" id="IPR014914">
    <property type="entry name" value="RES_dom"/>
</dbReference>
<reference evidence="4 5" key="1">
    <citation type="submission" date="2016-10" db="EMBL/GenBank/DDBJ databases">
        <authorList>
            <person name="de Groot N.N."/>
        </authorList>
    </citation>
    <scope>NUCLEOTIDE SEQUENCE [LARGE SCALE GENOMIC DNA]</scope>
    <source>
        <strain evidence="2 4">DSM 1041</strain>
        <strain evidence="3 5">DSM 373</strain>
    </source>
</reference>
<evidence type="ECO:0000313" key="2">
    <source>
        <dbReference type="EMBL" id="SEJ60220.1"/>
    </source>
</evidence>
<gene>
    <name evidence="3" type="ORF">SAMN04244572_04957</name>
    <name evidence="2" type="ORF">SAMN04244579_04878</name>
</gene>
<accession>A0A1H7B135</accession>
<dbReference type="AlphaFoldDB" id="A0A1H7B135"/>
<sequence>MRAWRIAKAKRARDLSGQGAALEGGRWNEVEVPAVYMGLSPGICCLETFVHLPARPLIPMKITVFELPDDPDLYFEPPAAELPTSWNTMPADRQSMAFGTEWIRNGGQLGLIVPSAVMPLERNIVINPRHPAIEQVQIVEVLDFSYDDRMFHVRP</sequence>
<evidence type="ECO:0000313" key="5">
    <source>
        <dbReference type="Proteomes" id="UP000199250"/>
    </source>
</evidence>
<dbReference type="EMBL" id="FNYO01000202">
    <property type="protein sequence ID" value="SEJ60220.1"/>
    <property type="molecule type" value="Genomic_DNA"/>
</dbReference>
<dbReference type="Proteomes" id="UP000199005">
    <property type="component" value="Unassembled WGS sequence"/>
</dbReference>
<evidence type="ECO:0000259" key="1">
    <source>
        <dbReference type="SMART" id="SM00953"/>
    </source>
</evidence>